<accession>A0A8S5L0P9</accession>
<gene>
    <name evidence="1" type="primary">SRR7976326_5_2</name>
</gene>
<dbReference type="Proteomes" id="UP000679980">
    <property type="component" value="Segment"/>
</dbReference>
<evidence type="ECO:0000313" key="1">
    <source>
        <dbReference type="EMBL" id="DAD51217.1"/>
    </source>
</evidence>
<sequence length="120" mass="13268">MFSDTFTVTVESSSIALKRINQDNYSSVYRGANTTHQVTLTIRHSKFTKKSDGNSYDRHNVELVIVEFATDTTPKFETKSYAVIENRTDLNSALAVEGYGQLVAVLAVSGILSGLVNWES</sequence>
<reference evidence="1" key="1">
    <citation type="submission" date="2020-09" db="EMBL/GenBank/DDBJ databases">
        <title>Leviviricetes taxonomy.</title>
        <authorList>
            <person name="Stockdale S.R."/>
            <person name="Callanan J."/>
            <person name="Adriaenssens E.M."/>
            <person name="Kuhn J.H."/>
            <person name="Rumnieks J."/>
            <person name="Shkoporov A."/>
            <person name="Draper L.A."/>
            <person name="Ross P."/>
            <person name="Hill C."/>
        </authorList>
    </citation>
    <scope>NUCLEOTIDE SEQUENCE</scope>
</reference>
<keyword evidence="1" id="KW-0946">Virion</keyword>
<dbReference type="InterPro" id="IPR054457">
    <property type="entry name" value="PhiCb5_coat"/>
</dbReference>
<proteinExistence type="predicted"/>
<dbReference type="GO" id="GO:0019028">
    <property type="term" value="C:viral capsid"/>
    <property type="evidence" value="ECO:0007669"/>
    <property type="project" value="UniProtKB-KW"/>
</dbReference>
<dbReference type="Gene3D" id="2.40.160.220">
    <property type="match status" value="1"/>
</dbReference>
<dbReference type="EMBL" id="BK013756">
    <property type="protein sequence ID" value="DAD51217.1"/>
    <property type="molecule type" value="Genomic_RNA"/>
</dbReference>
<keyword evidence="2" id="KW-1185">Reference proteome</keyword>
<dbReference type="KEGG" id="vg:80401169"/>
<evidence type="ECO:0000313" key="2">
    <source>
        <dbReference type="Proteomes" id="UP000679980"/>
    </source>
</evidence>
<dbReference type="Pfam" id="PF22387">
    <property type="entry name" value="PhiCb5_coat"/>
    <property type="match status" value="1"/>
</dbReference>
<dbReference type="GeneID" id="80401169"/>
<name>A0A8S5L0P9_9VIRU</name>
<keyword evidence="1" id="KW-0167">Capsid protein</keyword>
<protein>
    <submittedName>
        <fullName evidence="1">Coat protein</fullName>
    </submittedName>
</protein>
<organism evidence="1 2">
    <name type="scientific">ssRNA phage SRR7976326_5</name>
    <dbReference type="NCBI Taxonomy" id="2786729"/>
    <lineage>
        <taxon>Viruses</taxon>
        <taxon>Riboviria</taxon>
        <taxon>Orthornavirae</taxon>
        <taxon>Lenarviricota</taxon>
        <taxon>Leviviricetes</taxon>
        <taxon>Timlovirales</taxon>
        <taxon>Steitzviridae</taxon>
        <taxon>Fejonovirus</taxon>
        <taxon>Fejonovirus limenecus</taxon>
    </lineage>
</organism>
<dbReference type="RefSeq" id="YP_010771464.1">
    <property type="nucleotide sequence ID" value="NC_074575.1"/>
</dbReference>